<evidence type="ECO:0000256" key="1">
    <source>
        <dbReference type="SAM" id="MobiDB-lite"/>
    </source>
</evidence>
<dbReference type="Proteomes" id="UP000218231">
    <property type="component" value="Unassembled WGS sequence"/>
</dbReference>
<name>A0A2A2K0G0_9BILA</name>
<feature type="region of interest" description="Disordered" evidence="1">
    <location>
        <begin position="55"/>
        <end position="112"/>
    </location>
</feature>
<comment type="caution">
    <text evidence="2">The sequence shown here is derived from an EMBL/GenBank/DDBJ whole genome shotgun (WGS) entry which is preliminary data.</text>
</comment>
<keyword evidence="3" id="KW-1185">Reference proteome</keyword>
<protein>
    <submittedName>
        <fullName evidence="2">Uncharacterized protein</fullName>
    </submittedName>
</protein>
<reference evidence="2 3" key="1">
    <citation type="journal article" date="2017" name="Curr. Biol.">
        <title>Genome architecture and evolution of a unichromosomal asexual nematode.</title>
        <authorList>
            <person name="Fradin H."/>
            <person name="Zegar C."/>
            <person name="Gutwein M."/>
            <person name="Lucas J."/>
            <person name="Kovtun M."/>
            <person name="Corcoran D."/>
            <person name="Baugh L.R."/>
            <person name="Kiontke K."/>
            <person name="Gunsalus K."/>
            <person name="Fitch D.H."/>
            <person name="Piano F."/>
        </authorList>
    </citation>
    <scope>NUCLEOTIDE SEQUENCE [LARGE SCALE GENOMIC DNA]</scope>
    <source>
        <strain evidence="2">PF1309</strain>
    </source>
</reference>
<proteinExistence type="predicted"/>
<evidence type="ECO:0000313" key="2">
    <source>
        <dbReference type="EMBL" id="PAV67363.1"/>
    </source>
</evidence>
<dbReference type="EMBL" id="LIAE01009944">
    <property type="protein sequence ID" value="PAV67363.1"/>
    <property type="molecule type" value="Genomic_DNA"/>
</dbReference>
<organism evidence="2 3">
    <name type="scientific">Diploscapter pachys</name>
    <dbReference type="NCBI Taxonomy" id="2018661"/>
    <lineage>
        <taxon>Eukaryota</taxon>
        <taxon>Metazoa</taxon>
        <taxon>Ecdysozoa</taxon>
        <taxon>Nematoda</taxon>
        <taxon>Chromadorea</taxon>
        <taxon>Rhabditida</taxon>
        <taxon>Rhabditina</taxon>
        <taxon>Rhabditomorpha</taxon>
        <taxon>Rhabditoidea</taxon>
        <taxon>Rhabditidae</taxon>
        <taxon>Diploscapter</taxon>
    </lineage>
</organism>
<gene>
    <name evidence="2" type="ORF">WR25_13937</name>
</gene>
<accession>A0A2A2K0G0</accession>
<dbReference type="AlphaFoldDB" id="A0A2A2K0G0"/>
<evidence type="ECO:0000313" key="3">
    <source>
        <dbReference type="Proteomes" id="UP000218231"/>
    </source>
</evidence>
<sequence>MWRFQTASGDGVWPLSKNFTAAPVSVVALTNRGQPFSSVGAIGTPDAYARTAERSTLQQGGPDAGSYHAPAHPHPADMAMRGRSSLTGPLDREPAKRATATNTKGRTPYDARPMPDLVGQQRRQFAAFVHFHHDVRPADEFAAGIELRDRRPIGIGLDALTDRLVLQHVDAFVADAEMVEDRHRAAGKAALREQRAALHEQHHRVVLYDGVDAGVGIVGHGLYPQAAAVLSCSAWSSPPIRPPSAAYTA</sequence>